<dbReference type="GO" id="GO:0016874">
    <property type="term" value="F:ligase activity"/>
    <property type="evidence" value="ECO:0007669"/>
    <property type="project" value="UniProtKB-UniRule"/>
</dbReference>
<evidence type="ECO:0000313" key="13">
    <source>
        <dbReference type="Proteomes" id="UP001063698"/>
    </source>
</evidence>
<evidence type="ECO:0000256" key="6">
    <source>
        <dbReference type="ARBA" id="ARBA00022833"/>
    </source>
</evidence>
<dbReference type="GO" id="GO:0051604">
    <property type="term" value="P:protein maturation"/>
    <property type="evidence" value="ECO:0007669"/>
    <property type="project" value="TreeGrafter"/>
</dbReference>
<evidence type="ECO:0000256" key="9">
    <source>
        <dbReference type="PROSITE-ProRule" id="PRU00520"/>
    </source>
</evidence>
<dbReference type="PROSITE" id="PS51160">
    <property type="entry name" value="ACYLPHOSPHATASE_3"/>
    <property type="match status" value="1"/>
</dbReference>
<comment type="pathway">
    <text evidence="1">Protein modification; [NiFe] hydrogenase maturation.</text>
</comment>
<keyword evidence="5" id="KW-0863">Zinc-finger</keyword>
<dbReference type="InterPro" id="IPR004421">
    <property type="entry name" value="Carbamoyltransferase_HypF"/>
</dbReference>
<dbReference type="Pfam" id="PF00708">
    <property type="entry name" value="Acylphosphatase"/>
    <property type="match status" value="1"/>
</dbReference>
<evidence type="ECO:0000256" key="4">
    <source>
        <dbReference type="ARBA" id="ARBA00022723"/>
    </source>
</evidence>
<feature type="active site" evidence="9">
    <location>
        <position position="18"/>
    </location>
</feature>
<comment type="similarity">
    <text evidence="2 8">Belongs to the carbamoyltransferase HypF family.</text>
</comment>
<keyword evidence="9" id="KW-0378">Hydrolase</keyword>
<keyword evidence="4" id="KW-0479">Metal-binding</keyword>
<dbReference type="SUPFAM" id="SSF54975">
    <property type="entry name" value="Acylphosphatase/BLUF domain-like"/>
    <property type="match status" value="1"/>
</dbReference>
<keyword evidence="3" id="KW-0436">Ligase</keyword>
<evidence type="ECO:0000256" key="8">
    <source>
        <dbReference type="PIRNR" id="PIRNR006256"/>
    </source>
</evidence>
<dbReference type="PROSITE" id="PS51163">
    <property type="entry name" value="YRDC"/>
    <property type="match status" value="1"/>
</dbReference>
<dbReference type="Gene3D" id="3.30.420.360">
    <property type="match status" value="1"/>
</dbReference>
<dbReference type="GO" id="GO:0003998">
    <property type="term" value="F:acylphosphatase activity"/>
    <property type="evidence" value="ECO:0007669"/>
    <property type="project" value="UniProtKB-EC"/>
</dbReference>
<evidence type="ECO:0000259" key="11">
    <source>
        <dbReference type="PROSITE" id="PS51163"/>
    </source>
</evidence>
<dbReference type="InterPro" id="IPR017945">
    <property type="entry name" value="DHBP_synth_RibB-like_a/b_dom"/>
</dbReference>
<dbReference type="Gene3D" id="3.30.420.40">
    <property type="match status" value="1"/>
</dbReference>
<evidence type="ECO:0000313" key="12">
    <source>
        <dbReference type="EMBL" id="UXD21761.1"/>
    </source>
</evidence>
<dbReference type="InterPro" id="IPR017968">
    <property type="entry name" value="Acylphosphatase_CS"/>
</dbReference>
<dbReference type="PANTHER" id="PTHR42959:SF1">
    <property type="entry name" value="CARBAMOYLTRANSFERASE HYPF"/>
    <property type="match status" value="1"/>
</dbReference>
<dbReference type="NCBIfam" id="TIGR00143">
    <property type="entry name" value="hypF"/>
    <property type="match status" value="1"/>
</dbReference>
<dbReference type="InterPro" id="IPR001792">
    <property type="entry name" value="Acylphosphatase-like_dom"/>
</dbReference>
<dbReference type="Pfam" id="PF01300">
    <property type="entry name" value="Sua5_yciO_yrdC"/>
    <property type="match status" value="1"/>
</dbReference>
<dbReference type="AlphaFoldDB" id="A0A977KBD0"/>
<protein>
    <recommendedName>
        <fullName evidence="8">Carbamoyltransferase</fullName>
        <ecNumber evidence="8">6.2.-.-</ecNumber>
    </recommendedName>
</protein>
<dbReference type="Proteomes" id="UP001063698">
    <property type="component" value="Chromosome"/>
</dbReference>
<dbReference type="PIRSF" id="PIRSF006256">
    <property type="entry name" value="CMPcnvr_hdrg_mat"/>
    <property type="match status" value="1"/>
</dbReference>
<dbReference type="InterPro" id="IPR051060">
    <property type="entry name" value="Carbamoyltrans_HypF-like"/>
</dbReference>
<dbReference type="InterPro" id="IPR006070">
    <property type="entry name" value="Sua5-like_dom"/>
</dbReference>
<dbReference type="Pfam" id="PF17788">
    <property type="entry name" value="HypF_C"/>
    <property type="match status" value="1"/>
</dbReference>
<dbReference type="InterPro" id="IPR055128">
    <property type="entry name" value="HypF_C_2"/>
</dbReference>
<gene>
    <name evidence="12" type="ORF">IPA_07750</name>
</gene>
<feature type="active site" evidence="9">
    <location>
        <position position="36"/>
    </location>
</feature>
<dbReference type="GO" id="GO:0003725">
    <property type="term" value="F:double-stranded RNA binding"/>
    <property type="evidence" value="ECO:0007669"/>
    <property type="project" value="InterPro"/>
</dbReference>
<evidence type="ECO:0000256" key="5">
    <source>
        <dbReference type="ARBA" id="ARBA00022771"/>
    </source>
</evidence>
<accession>A0A977KBD0</accession>
<feature type="domain" description="Acylphosphatase-like" evidence="10">
    <location>
        <begin position="3"/>
        <end position="87"/>
    </location>
</feature>
<proteinExistence type="inferred from homology"/>
<evidence type="ECO:0000256" key="7">
    <source>
        <dbReference type="ARBA" id="ARBA00048220"/>
    </source>
</evidence>
<dbReference type="PROSITE" id="PS00151">
    <property type="entry name" value="ACYLPHOSPHATASE_2"/>
    <property type="match status" value="1"/>
</dbReference>
<dbReference type="EC" id="6.2.-.-" evidence="8"/>
<dbReference type="InterPro" id="IPR011125">
    <property type="entry name" value="Znf_HypF"/>
</dbReference>
<dbReference type="GO" id="GO:0016743">
    <property type="term" value="F:carboxyl- or carbamoyltransferase activity"/>
    <property type="evidence" value="ECO:0007669"/>
    <property type="project" value="UniProtKB-UniRule"/>
</dbReference>
<feature type="domain" description="YrdC-like" evidence="11">
    <location>
        <begin position="196"/>
        <end position="378"/>
    </location>
</feature>
<dbReference type="Pfam" id="PF07503">
    <property type="entry name" value="zf-HYPF"/>
    <property type="match status" value="2"/>
</dbReference>
<name>A0A977KBD0_9CREN</name>
<dbReference type="Gene3D" id="3.30.110.120">
    <property type="match status" value="1"/>
</dbReference>
<evidence type="ECO:0000256" key="3">
    <source>
        <dbReference type="ARBA" id="ARBA00022598"/>
    </source>
</evidence>
<dbReference type="Pfam" id="PF22521">
    <property type="entry name" value="HypF_C_2"/>
    <property type="match status" value="1"/>
</dbReference>
<comment type="catalytic activity">
    <reaction evidence="9">
        <text>an acyl phosphate + H2O = a carboxylate + phosphate + H(+)</text>
        <dbReference type="Rhea" id="RHEA:14965"/>
        <dbReference type="ChEBI" id="CHEBI:15377"/>
        <dbReference type="ChEBI" id="CHEBI:15378"/>
        <dbReference type="ChEBI" id="CHEBI:29067"/>
        <dbReference type="ChEBI" id="CHEBI:43474"/>
        <dbReference type="ChEBI" id="CHEBI:59918"/>
        <dbReference type="EC" id="3.6.1.7"/>
    </reaction>
</comment>
<dbReference type="EMBL" id="CP006868">
    <property type="protein sequence ID" value="UXD21761.1"/>
    <property type="molecule type" value="Genomic_DNA"/>
</dbReference>
<sequence>MKAYRLVVRGLVQGVGFRPDVARIANSLNLKGYVKNVSGGSVEIWVEGERVEEFLEALKSFPRPAIIEEMKVEEVIAKGFDKFFIAKSEGVGTRSQVPPDFGICENCLREVLNPFSRRFGYALNSCAKCGPRFSMLYSLPYDRGNTSMRYFPLCAECQREYEDPRDRRYHAQGISCAKCGPEVKLLDSEGRRVLVRDPIREASKLIDEGFIVAIKGMGGYHLAVKATEDAPVRELRKRKNRPRKPFALMALNIEVMNEIVEVKYEDVLNSPEAPILLLPKKKPSPLSDLVAPGHELIGVMRAYTAMHYLVLMNTEDKYSVMTSANPTGKPTCVTKECVIEMEVADFILEHDREIVHRVDDSVMRVTDGDLVFLRRSRGYAPKWIELPWNLPELVALGAELQNAGAISFENKVILTQYIGDTDELEALEFLENELKWFMEQYSLKPLAVVSDLHPLYNTTNLAQNLSEELGIEHVQVQHHHAHVASAMAEWGEEEGVGIAVDGTGYGTDGMIWGGEVLKVEGDRFDRVCHLSYFPLPGGDRAAKYPARIALAILDIIGELNEDLLKELALRLPGGELEARIALKQAKSSIFTSSAGRLLDAASALLGISWERSYEGEPAMLLEAKSFGGELIERIEAVRGSEVDVGELFRWLLEARKKYKLKDVAYTFQYNVGYNLGLCMRDYDLPKFMSGGAAVNEPMVKGAREASGEVRLPRRVPTGDGGIALGQIAVASFRLWT</sequence>
<keyword evidence="6" id="KW-0862">Zinc</keyword>
<dbReference type="PROSITE" id="PS00150">
    <property type="entry name" value="ACYLPHOSPHATASE_1"/>
    <property type="match status" value="1"/>
</dbReference>
<dbReference type="KEGG" id="ipc:IPA_07750"/>
<evidence type="ECO:0000256" key="1">
    <source>
        <dbReference type="ARBA" id="ARBA00004711"/>
    </source>
</evidence>
<dbReference type="GO" id="GO:0008270">
    <property type="term" value="F:zinc ion binding"/>
    <property type="evidence" value="ECO:0007669"/>
    <property type="project" value="UniProtKB-KW"/>
</dbReference>
<dbReference type="Gene3D" id="3.90.870.50">
    <property type="match status" value="1"/>
</dbReference>
<evidence type="ECO:0000259" key="10">
    <source>
        <dbReference type="PROSITE" id="PS51160"/>
    </source>
</evidence>
<organism evidence="12 13">
    <name type="scientific">Ignicoccus pacificus DSM 13166</name>
    <dbReference type="NCBI Taxonomy" id="940294"/>
    <lineage>
        <taxon>Archaea</taxon>
        <taxon>Thermoproteota</taxon>
        <taxon>Thermoprotei</taxon>
        <taxon>Desulfurococcales</taxon>
        <taxon>Desulfurococcaceae</taxon>
        <taxon>Ignicoccus</taxon>
    </lineage>
</organism>
<evidence type="ECO:0000256" key="2">
    <source>
        <dbReference type="ARBA" id="ARBA00008097"/>
    </source>
</evidence>
<dbReference type="PANTHER" id="PTHR42959">
    <property type="entry name" value="CARBAMOYLTRANSFERASE"/>
    <property type="match status" value="1"/>
</dbReference>
<dbReference type="InterPro" id="IPR036046">
    <property type="entry name" value="Acylphosphatase-like_dom_sf"/>
</dbReference>
<dbReference type="SUPFAM" id="SSF55821">
    <property type="entry name" value="YrdC/RibB"/>
    <property type="match status" value="1"/>
</dbReference>
<reference evidence="12" key="1">
    <citation type="submission" date="2013-11" db="EMBL/GenBank/DDBJ databases">
        <title>Comparative genomics of Ignicoccus.</title>
        <authorList>
            <person name="Podar M."/>
        </authorList>
    </citation>
    <scope>NUCLEOTIDE SEQUENCE</scope>
    <source>
        <strain evidence="12">DSM 13166</strain>
    </source>
</reference>
<comment type="catalytic activity">
    <reaction evidence="7">
        <text>C-terminal L-cysteinyl-[HypE protein] + carbamoyl phosphate + ATP + H2O = C-terminal S-carboxamide-L-cysteinyl-[HypE protein] + AMP + phosphate + diphosphate + H(+)</text>
        <dbReference type="Rhea" id="RHEA:55636"/>
        <dbReference type="Rhea" id="RHEA-COMP:14247"/>
        <dbReference type="Rhea" id="RHEA-COMP:14392"/>
        <dbReference type="ChEBI" id="CHEBI:15377"/>
        <dbReference type="ChEBI" id="CHEBI:15378"/>
        <dbReference type="ChEBI" id="CHEBI:30616"/>
        <dbReference type="ChEBI" id="CHEBI:33019"/>
        <dbReference type="ChEBI" id="CHEBI:43474"/>
        <dbReference type="ChEBI" id="CHEBI:58228"/>
        <dbReference type="ChEBI" id="CHEBI:76913"/>
        <dbReference type="ChEBI" id="CHEBI:139126"/>
        <dbReference type="ChEBI" id="CHEBI:456215"/>
    </reaction>
</comment>
<keyword evidence="13" id="KW-1185">Reference proteome</keyword>
<dbReference type="InterPro" id="IPR041440">
    <property type="entry name" value="HypF_C"/>
</dbReference>